<dbReference type="Proteomes" id="UP000274131">
    <property type="component" value="Unassembled WGS sequence"/>
</dbReference>
<evidence type="ECO:0000313" key="9">
    <source>
        <dbReference type="EMBL" id="VDD89749.1"/>
    </source>
</evidence>
<feature type="transmembrane region" description="Helical" evidence="6">
    <location>
        <begin position="385"/>
        <end position="406"/>
    </location>
</feature>
<dbReference type="EMBL" id="UXUI01007875">
    <property type="protein sequence ID" value="VDD89749.1"/>
    <property type="molecule type" value="Genomic_DNA"/>
</dbReference>
<protein>
    <submittedName>
        <fullName evidence="11">Lung seven transmembrane receptor family protein</fullName>
    </submittedName>
</protein>
<evidence type="ECO:0000256" key="7">
    <source>
        <dbReference type="SAM" id="SignalP"/>
    </source>
</evidence>
<gene>
    <name evidence="9" type="ORF">EVEC_LOCUS4500</name>
</gene>
<keyword evidence="3 7" id="KW-0732">Signal</keyword>
<keyword evidence="2 6" id="KW-0812">Transmembrane</keyword>
<dbReference type="GO" id="GO:0005794">
    <property type="term" value="C:Golgi apparatus"/>
    <property type="evidence" value="ECO:0007669"/>
    <property type="project" value="TreeGrafter"/>
</dbReference>
<feature type="domain" description="GOST seven transmembrane" evidence="8">
    <location>
        <begin position="240"/>
        <end position="490"/>
    </location>
</feature>
<evidence type="ECO:0000256" key="6">
    <source>
        <dbReference type="SAM" id="Phobius"/>
    </source>
</evidence>
<proteinExistence type="predicted"/>
<accession>A0A0N4V3Y7</accession>
<name>A0A0N4V3Y7_ENTVE</name>
<feature type="chain" id="PRO_5043122646" evidence="7">
    <location>
        <begin position="17"/>
        <end position="585"/>
    </location>
</feature>
<keyword evidence="4 6" id="KW-1133">Transmembrane helix</keyword>
<evidence type="ECO:0000256" key="1">
    <source>
        <dbReference type="ARBA" id="ARBA00004141"/>
    </source>
</evidence>
<dbReference type="GO" id="GO:0005829">
    <property type="term" value="C:cytosol"/>
    <property type="evidence" value="ECO:0007669"/>
    <property type="project" value="GOC"/>
</dbReference>
<dbReference type="InterPro" id="IPR009637">
    <property type="entry name" value="GPR107/GPR108-like"/>
</dbReference>
<feature type="transmembrane region" description="Helical" evidence="6">
    <location>
        <begin position="344"/>
        <end position="365"/>
    </location>
</feature>
<feature type="transmembrane region" description="Helical" evidence="6">
    <location>
        <begin position="321"/>
        <end position="337"/>
    </location>
</feature>
<dbReference type="OrthoDB" id="19932at2759"/>
<comment type="subcellular location">
    <subcellularLocation>
        <location evidence="1">Membrane</location>
        <topology evidence="1">Multi-pass membrane protein</topology>
    </subcellularLocation>
</comment>
<evidence type="ECO:0000256" key="4">
    <source>
        <dbReference type="ARBA" id="ARBA00022989"/>
    </source>
</evidence>
<dbReference type="PANTHER" id="PTHR21229">
    <property type="entry name" value="LUNG SEVEN TRANSMEMBRANE RECEPTOR"/>
    <property type="match status" value="1"/>
</dbReference>
<evidence type="ECO:0000313" key="11">
    <source>
        <dbReference type="WBParaSite" id="EVEC_0000479201-mRNA-1"/>
    </source>
</evidence>
<sequence>MLLFVFQLALLQCVCSHLLMPAITTTEVELKPDPTLVEYIAFPRSALNGTEFEIRLRCTTASDFQFIAQFVIRSSPCDKEFFDIKRQEKVKSLLDFYFKEEYKIPEGYTYKEFFYYKSDEKTFSCVNGETQLFEGVLAGRGMELHTVKPLPATPEGEGAIKGRVKRGIYPGLNGNSIDGGTKNSLSSWHPCLTVQADGIYFLIIRFHSAIESKDRKDPQNITVELQWRGPNGYLSAIDYPLRRFYAVMCVIYTVLAIVWLAMCLKHWKDILRIQYWIGAVIIFGMIEKAMFYSEYATMDDVGTSVDGFIEAAELISCIKRTLARILIIIVSVGYGVVRPRLGSTLNQVAGVGFIYFIFSAIEALTRVSKPRSFQAHGEGMKQKQLASLPLVIIEVIIFWWVFTSIINTMRTLRVRRNEVKLAMYRHFTNALCFAVTISAVFMVWTVYIHNFQKCLTDWKEYWVDIAFWHMLFCSILIVIMILWRPSQNNQRYAFTPLLDDSENENEDDELFNSSFYSKEFLSQRNVSAETKVENRKEKENTQSDEKIQEDLKWIEEHIPSTIADKLLVDDDEDREKVELERSKLL</sequence>
<feature type="transmembrane region" description="Helical" evidence="6">
    <location>
        <begin position="427"/>
        <end position="449"/>
    </location>
</feature>
<evidence type="ECO:0000256" key="5">
    <source>
        <dbReference type="ARBA" id="ARBA00023136"/>
    </source>
</evidence>
<keyword evidence="10" id="KW-1185">Reference proteome</keyword>
<evidence type="ECO:0000256" key="2">
    <source>
        <dbReference type="ARBA" id="ARBA00022692"/>
    </source>
</evidence>
<dbReference type="STRING" id="51028.A0A0N4V3Y7"/>
<reference evidence="9 10" key="2">
    <citation type="submission" date="2018-10" db="EMBL/GenBank/DDBJ databases">
        <authorList>
            <consortium name="Pathogen Informatics"/>
        </authorList>
    </citation>
    <scope>NUCLEOTIDE SEQUENCE [LARGE SCALE GENOMIC DNA]</scope>
</reference>
<evidence type="ECO:0000256" key="3">
    <source>
        <dbReference type="ARBA" id="ARBA00022729"/>
    </source>
</evidence>
<dbReference type="InterPro" id="IPR053937">
    <property type="entry name" value="GOST_TM"/>
</dbReference>
<feature type="signal peptide" evidence="7">
    <location>
        <begin position="1"/>
        <end position="16"/>
    </location>
</feature>
<reference evidence="11" key="1">
    <citation type="submission" date="2017-02" db="UniProtKB">
        <authorList>
            <consortium name="WormBaseParasite"/>
        </authorList>
    </citation>
    <scope>IDENTIFICATION</scope>
</reference>
<dbReference type="GO" id="GO:0042147">
    <property type="term" value="P:retrograde transport, endosome to Golgi"/>
    <property type="evidence" value="ECO:0007669"/>
    <property type="project" value="TreeGrafter"/>
</dbReference>
<keyword evidence="5 6" id="KW-0472">Membrane</keyword>
<feature type="transmembrane region" description="Helical" evidence="6">
    <location>
        <begin position="461"/>
        <end position="483"/>
    </location>
</feature>
<evidence type="ECO:0000259" key="8">
    <source>
        <dbReference type="Pfam" id="PF06814"/>
    </source>
</evidence>
<dbReference type="Pfam" id="PF06814">
    <property type="entry name" value="GOST_TM"/>
    <property type="match status" value="1"/>
</dbReference>
<dbReference type="GO" id="GO:0016020">
    <property type="term" value="C:membrane"/>
    <property type="evidence" value="ECO:0007669"/>
    <property type="project" value="UniProtKB-SubCell"/>
</dbReference>
<organism evidence="11">
    <name type="scientific">Enterobius vermicularis</name>
    <name type="common">Human pinworm</name>
    <dbReference type="NCBI Taxonomy" id="51028"/>
    <lineage>
        <taxon>Eukaryota</taxon>
        <taxon>Metazoa</taxon>
        <taxon>Ecdysozoa</taxon>
        <taxon>Nematoda</taxon>
        <taxon>Chromadorea</taxon>
        <taxon>Rhabditida</taxon>
        <taxon>Spirurina</taxon>
        <taxon>Oxyuridomorpha</taxon>
        <taxon>Oxyuroidea</taxon>
        <taxon>Oxyuridae</taxon>
        <taxon>Enterobius</taxon>
    </lineage>
</organism>
<dbReference type="WBParaSite" id="EVEC_0000479201-mRNA-1">
    <property type="protein sequence ID" value="EVEC_0000479201-mRNA-1"/>
    <property type="gene ID" value="EVEC_0000479201"/>
</dbReference>
<dbReference type="AlphaFoldDB" id="A0A0N4V3Y7"/>
<evidence type="ECO:0000313" key="10">
    <source>
        <dbReference type="Proteomes" id="UP000274131"/>
    </source>
</evidence>
<dbReference type="PANTHER" id="PTHR21229:SF1">
    <property type="entry name" value="GH17801P"/>
    <property type="match status" value="1"/>
</dbReference>
<feature type="transmembrane region" description="Helical" evidence="6">
    <location>
        <begin position="244"/>
        <end position="263"/>
    </location>
</feature>
<feature type="transmembrane region" description="Helical" evidence="6">
    <location>
        <begin position="275"/>
        <end position="293"/>
    </location>
</feature>